<keyword evidence="3" id="KW-1185">Reference proteome</keyword>
<gene>
    <name evidence="2" type="ORF">KFL_000390340</name>
</gene>
<dbReference type="Proteomes" id="UP000054558">
    <property type="component" value="Unassembled WGS sequence"/>
</dbReference>
<protein>
    <recommendedName>
        <fullName evidence="4">BZIP domain-containing protein</fullName>
    </recommendedName>
</protein>
<reference evidence="2 3" key="1">
    <citation type="journal article" date="2014" name="Nat. Commun.">
        <title>Klebsormidium flaccidum genome reveals primary factors for plant terrestrial adaptation.</title>
        <authorList>
            <person name="Hori K."/>
            <person name="Maruyama F."/>
            <person name="Fujisawa T."/>
            <person name="Togashi T."/>
            <person name="Yamamoto N."/>
            <person name="Seo M."/>
            <person name="Sato S."/>
            <person name="Yamada T."/>
            <person name="Mori H."/>
            <person name="Tajima N."/>
            <person name="Moriyama T."/>
            <person name="Ikeuchi M."/>
            <person name="Watanabe M."/>
            <person name="Wada H."/>
            <person name="Kobayashi K."/>
            <person name="Saito M."/>
            <person name="Masuda T."/>
            <person name="Sasaki-Sekimoto Y."/>
            <person name="Mashiguchi K."/>
            <person name="Awai K."/>
            <person name="Shimojima M."/>
            <person name="Masuda S."/>
            <person name="Iwai M."/>
            <person name="Nobusawa T."/>
            <person name="Narise T."/>
            <person name="Kondo S."/>
            <person name="Saito H."/>
            <person name="Sato R."/>
            <person name="Murakawa M."/>
            <person name="Ihara Y."/>
            <person name="Oshima-Yamada Y."/>
            <person name="Ohtaka K."/>
            <person name="Satoh M."/>
            <person name="Sonobe K."/>
            <person name="Ishii M."/>
            <person name="Ohtani R."/>
            <person name="Kanamori-Sato M."/>
            <person name="Honoki R."/>
            <person name="Miyazaki D."/>
            <person name="Mochizuki H."/>
            <person name="Umetsu J."/>
            <person name="Higashi K."/>
            <person name="Shibata D."/>
            <person name="Kamiya Y."/>
            <person name="Sato N."/>
            <person name="Nakamura Y."/>
            <person name="Tabata S."/>
            <person name="Ida S."/>
            <person name="Kurokawa K."/>
            <person name="Ohta H."/>
        </authorList>
    </citation>
    <scope>NUCLEOTIDE SEQUENCE [LARGE SCALE GENOMIC DNA]</scope>
    <source>
        <strain evidence="2 3">NIES-2285</strain>
    </source>
</reference>
<dbReference type="EMBL" id="DF236988">
    <property type="protein sequence ID" value="GAQ79845.1"/>
    <property type="molecule type" value="Genomic_DNA"/>
</dbReference>
<dbReference type="AlphaFoldDB" id="A0A1Y1HMJ3"/>
<sequence length="388" mass="41594">MAETIFSSQSSAEALSANSCDMKEIIAMWDPRPGDNSLGPDFRRGAPPQEVASLEQKFESAQDMLSQRTSSLGKRDFSALVGGEGSRHSLELNGGTPKMMRTDSSRESFGKVLLGEGTLLGFERGGSLGGVKSESSRDGVPGGVPGGPTSFAGLIMQPPMLPGTIPLGFRHPPPLQPLPPFPRTLPPNVSRSIPLNPPPPRLIPVPPLHPPMPTPRNQNSAVQSTGAGGSGRSGSGGDRNAGDGDPQKTQREKNMLKSRRHRLRKKAQETLLREKIVKLEAELTAVRGELSRVANEGRREISRLQEENVRLRTELSRRASAPLRGIPQAAPGKNPGEQSTVGKSPGDPSTVGNPAEEIEKLQAENRTLKEGYRNVLATMNELMQTKAS</sequence>
<feature type="compositionally biased region" description="Polar residues" evidence="1">
    <location>
        <begin position="216"/>
        <end position="225"/>
    </location>
</feature>
<feature type="region of interest" description="Disordered" evidence="1">
    <location>
        <begin position="30"/>
        <end position="105"/>
    </location>
</feature>
<dbReference type="CDD" id="cd14686">
    <property type="entry name" value="bZIP"/>
    <property type="match status" value="1"/>
</dbReference>
<feature type="compositionally biased region" description="Pro residues" evidence="1">
    <location>
        <begin position="195"/>
        <end position="214"/>
    </location>
</feature>
<feature type="compositionally biased region" description="Pro residues" evidence="1">
    <location>
        <begin position="171"/>
        <end position="185"/>
    </location>
</feature>
<feature type="region of interest" description="Disordered" evidence="1">
    <location>
        <begin position="313"/>
        <end position="357"/>
    </location>
</feature>
<feature type="region of interest" description="Disordered" evidence="1">
    <location>
        <begin position="123"/>
        <end position="271"/>
    </location>
</feature>
<evidence type="ECO:0000313" key="3">
    <source>
        <dbReference type="Proteomes" id="UP000054558"/>
    </source>
</evidence>
<accession>A0A1Y1HMJ3</accession>
<feature type="compositionally biased region" description="Basic and acidic residues" evidence="1">
    <location>
        <begin position="240"/>
        <end position="255"/>
    </location>
</feature>
<feature type="compositionally biased region" description="Gly residues" evidence="1">
    <location>
        <begin position="226"/>
        <end position="239"/>
    </location>
</feature>
<name>A0A1Y1HMJ3_KLENI</name>
<proteinExistence type="predicted"/>
<evidence type="ECO:0000256" key="1">
    <source>
        <dbReference type="SAM" id="MobiDB-lite"/>
    </source>
</evidence>
<evidence type="ECO:0000313" key="2">
    <source>
        <dbReference type="EMBL" id="GAQ79845.1"/>
    </source>
</evidence>
<organism evidence="2 3">
    <name type="scientific">Klebsormidium nitens</name>
    <name type="common">Green alga</name>
    <name type="synonym">Ulothrix nitens</name>
    <dbReference type="NCBI Taxonomy" id="105231"/>
    <lineage>
        <taxon>Eukaryota</taxon>
        <taxon>Viridiplantae</taxon>
        <taxon>Streptophyta</taxon>
        <taxon>Klebsormidiophyceae</taxon>
        <taxon>Klebsormidiales</taxon>
        <taxon>Klebsormidiaceae</taxon>
        <taxon>Klebsormidium</taxon>
    </lineage>
</organism>
<evidence type="ECO:0008006" key="4">
    <source>
        <dbReference type="Google" id="ProtNLM"/>
    </source>
</evidence>
<feature type="compositionally biased region" description="Polar residues" evidence="1">
    <location>
        <begin position="63"/>
        <end position="72"/>
    </location>
</feature>
<feature type="compositionally biased region" description="Basic residues" evidence="1">
    <location>
        <begin position="256"/>
        <end position="265"/>
    </location>
</feature>